<accession>A0ABP7KJQ9</accession>
<dbReference type="EMBL" id="BAAAZA010000016">
    <property type="protein sequence ID" value="GAA3880113.1"/>
    <property type="molecule type" value="Genomic_DNA"/>
</dbReference>
<name>A0ABP7KJQ9_9ACTN</name>
<evidence type="ECO:0000313" key="1">
    <source>
        <dbReference type="EMBL" id="GAA3880113.1"/>
    </source>
</evidence>
<proteinExistence type="predicted"/>
<reference evidence="2" key="1">
    <citation type="journal article" date="2019" name="Int. J. Syst. Evol. Microbiol.">
        <title>The Global Catalogue of Microorganisms (GCM) 10K type strain sequencing project: providing services to taxonomists for standard genome sequencing and annotation.</title>
        <authorList>
            <consortium name="The Broad Institute Genomics Platform"/>
            <consortium name="The Broad Institute Genome Sequencing Center for Infectious Disease"/>
            <person name="Wu L."/>
            <person name="Ma J."/>
        </authorList>
    </citation>
    <scope>NUCLEOTIDE SEQUENCE [LARGE SCALE GENOMIC DNA]</scope>
    <source>
        <strain evidence="2">JCM 16578</strain>
    </source>
</reference>
<sequence length="95" mass="10449">MSRTSKCRLARAWASWVAWSAMNKPLETGVEKGRAAIVARCGQLFLDQRVYGSVVTGRGRKGICVRPQEWCALHYAFAVVVGGRSAPAARTPIDW</sequence>
<evidence type="ECO:0000313" key="2">
    <source>
        <dbReference type="Proteomes" id="UP001501563"/>
    </source>
</evidence>
<evidence type="ECO:0008006" key="3">
    <source>
        <dbReference type="Google" id="ProtNLM"/>
    </source>
</evidence>
<keyword evidence="2" id="KW-1185">Reference proteome</keyword>
<comment type="caution">
    <text evidence="1">The sequence shown here is derived from an EMBL/GenBank/DDBJ whole genome shotgun (WGS) entry which is preliminary data.</text>
</comment>
<dbReference type="Proteomes" id="UP001501563">
    <property type="component" value="Unassembled WGS sequence"/>
</dbReference>
<protein>
    <recommendedName>
        <fullName evidence="3">Transposase</fullName>
    </recommendedName>
</protein>
<organism evidence="1 2">
    <name type="scientific">Streptomyces lannensis</name>
    <dbReference type="NCBI Taxonomy" id="766498"/>
    <lineage>
        <taxon>Bacteria</taxon>
        <taxon>Bacillati</taxon>
        <taxon>Actinomycetota</taxon>
        <taxon>Actinomycetes</taxon>
        <taxon>Kitasatosporales</taxon>
        <taxon>Streptomycetaceae</taxon>
        <taxon>Streptomyces</taxon>
    </lineage>
</organism>
<gene>
    <name evidence="1" type="ORF">GCM10022207_53540</name>
</gene>